<dbReference type="InterPro" id="IPR016169">
    <property type="entry name" value="FAD-bd_PCMH_sub2"/>
</dbReference>
<dbReference type="PANTHER" id="PTHR11748:SF111">
    <property type="entry name" value="D-LACTATE DEHYDROGENASE, MITOCHONDRIAL-RELATED"/>
    <property type="match status" value="1"/>
</dbReference>
<gene>
    <name evidence="9" type="ORF">DA075_27630</name>
</gene>
<dbReference type="Gene3D" id="3.30.465.10">
    <property type="match status" value="1"/>
</dbReference>
<keyword evidence="3" id="KW-0285">Flavoprotein</keyword>
<dbReference type="InterPro" id="IPR016171">
    <property type="entry name" value="Vanillyl_alc_oxidase_C-sub2"/>
</dbReference>
<name>A0A2R4WRM6_9HYPH</name>
<dbReference type="KEGG" id="mee:DA075_27630"/>
<dbReference type="InterPro" id="IPR016166">
    <property type="entry name" value="FAD-bd_PCMH"/>
</dbReference>
<dbReference type="PROSITE" id="PS51387">
    <property type="entry name" value="FAD_PCMH"/>
    <property type="match status" value="1"/>
</dbReference>
<dbReference type="GO" id="GO:1903457">
    <property type="term" value="P:lactate catabolic process"/>
    <property type="evidence" value="ECO:0007669"/>
    <property type="project" value="TreeGrafter"/>
</dbReference>
<accession>A0A2R4WRM6</accession>
<dbReference type="InterPro" id="IPR006094">
    <property type="entry name" value="Oxid_FAD_bind_N"/>
</dbReference>
<dbReference type="GO" id="GO:0008720">
    <property type="term" value="F:D-lactate dehydrogenase (NAD+) activity"/>
    <property type="evidence" value="ECO:0007669"/>
    <property type="project" value="TreeGrafter"/>
</dbReference>
<evidence type="ECO:0000313" key="9">
    <source>
        <dbReference type="EMBL" id="AWB24184.1"/>
    </source>
</evidence>
<dbReference type="Proteomes" id="UP000244755">
    <property type="component" value="Chromosome 1"/>
</dbReference>
<dbReference type="RefSeq" id="WP_099955955.1">
    <property type="nucleotide sequence ID" value="NZ_CP028843.1"/>
</dbReference>
<dbReference type="InterPro" id="IPR036318">
    <property type="entry name" value="FAD-bd_PCMH-like_sf"/>
</dbReference>
<feature type="domain" description="FAD-binding PCMH-type" evidence="8">
    <location>
        <begin position="51"/>
        <end position="228"/>
    </location>
</feature>
<dbReference type="FunFam" id="3.30.70.2740:FF:000001">
    <property type="entry name" value="D-lactate dehydrogenase mitochondrial"/>
    <property type="match status" value="1"/>
</dbReference>
<keyword evidence="6" id="KW-0560">Oxidoreductase</keyword>
<keyword evidence="5" id="KW-0809">Transit peptide</keyword>
<organism evidence="9 10">
    <name type="scientific">Methylobacterium currus</name>
    <dbReference type="NCBI Taxonomy" id="2051553"/>
    <lineage>
        <taxon>Bacteria</taxon>
        <taxon>Pseudomonadati</taxon>
        <taxon>Pseudomonadota</taxon>
        <taxon>Alphaproteobacteria</taxon>
        <taxon>Hyphomicrobiales</taxon>
        <taxon>Methylobacteriaceae</taxon>
        <taxon>Methylobacterium</taxon>
    </lineage>
</organism>
<dbReference type="EC" id="1.1.2.4" evidence="7"/>
<dbReference type="SUPFAM" id="SSF55103">
    <property type="entry name" value="FAD-linked oxidases, C-terminal domain"/>
    <property type="match status" value="1"/>
</dbReference>
<keyword evidence="4" id="KW-0274">FAD</keyword>
<dbReference type="FunFam" id="3.30.465.10:FF:000014">
    <property type="entry name" value="D-lactate dehydrogenase (Cytochrome), putative"/>
    <property type="match status" value="1"/>
</dbReference>
<dbReference type="PANTHER" id="PTHR11748">
    <property type="entry name" value="D-LACTATE DEHYDROGENASE"/>
    <property type="match status" value="1"/>
</dbReference>
<protein>
    <recommendedName>
        <fullName evidence="7">D-lactate dehydrogenase (cytochrome)</fullName>
        <ecNumber evidence="7">1.1.2.4</ecNumber>
    </recommendedName>
</protein>
<comment type="cofactor">
    <cofactor evidence="1">
        <name>FAD</name>
        <dbReference type="ChEBI" id="CHEBI:57692"/>
    </cofactor>
</comment>
<dbReference type="FunFam" id="1.10.45.10:FF:000001">
    <property type="entry name" value="D-lactate dehydrogenase mitochondrial"/>
    <property type="match status" value="1"/>
</dbReference>
<comment type="similarity">
    <text evidence="2">Belongs to the FAD-binding oxidoreductase/transferase type 4 family.</text>
</comment>
<dbReference type="Pfam" id="PF01565">
    <property type="entry name" value="FAD_binding_4"/>
    <property type="match status" value="1"/>
</dbReference>
<evidence type="ECO:0000256" key="3">
    <source>
        <dbReference type="ARBA" id="ARBA00022630"/>
    </source>
</evidence>
<dbReference type="InterPro" id="IPR004113">
    <property type="entry name" value="FAD-bd_oxidored_4_C"/>
</dbReference>
<sequence>MNAPSPAPSRERPGPETVDAVIRELTAQFGNRVVTSQAVREQHASTLTWVANQPPDAVVYAQSTEDVQAIVRVCAAHKMPVVAFGTGTSLEGHVNAPFGGISIDMSGMNKVLAVHAEDLDCVVQPGVTRKAVNEHLRDQGLFFPIDPGADASLGGMAATRASGTNAVRYGTMKDNVLSLTAVMPNGDIVRTSPRARKTSAGYDLTRLLVGSEGTFGIITELTLKLAGIPEAISAGVCPFPSIKAACDAVIVTIQSGLPVARIELLDEVQVAACNAYSKLTLPETPLLLVEFHGTDASVREQAERFGEIAAEFEGGPYEWATKAEDRTRLWQARHDVYWAAVGMRPGARVIATDVCVPISRLAECVDATKRDIVESGITAPIAGHVGDGNFHTSPLVMMDDPDEIARVTGFIERLVARAIAMEGTCTGEHGIGQKKMRFMELEHGPEALNLMRTLKRAIDPDNIMNPGKVVAV</sequence>
<evidence type="ECO:0000313" key="10">
    <source>
        <dbReference type="Proteomes" id="UP000244755"/>
    </source>
</evidence>
<evidence type="ECO:0000256" key="2">
    <source>
        <dbReference type="ARBA" id="ARBA00008000"/>
    </source>
</evidence>
<evidence type="ECO:0000256" key="1">
    <source>
        <dbReference type="ARBA" id="ARBA00001974"/>
    </source>
</evidence>
<dbReference type="Gene3D" id="3.30.70.2740">
    <property type="match status" value="1"/>
</dbReference>
<dbReference type="EMBL" id="CP028843">
    <property type="protein sequence ID" value="AWB24184.1"/>
    <property type="molecule type" value="Genomic_DNA"/>
</dbReference>
<evidence type="ECO:0000256" key="5">
    <source>
        <dbReference type="ARBA" id="ARBA00022946"/>
    </source>
</evidence>
<evidence type="ECO:0000256" key="7">
    <source>
        <dbReference type="ARBA" id="ARBA00038897"/>
    </source>
</evidence>
<evidence type="ECO:0000259" key="8">
    <source>
        <dbReference type="PROSITE" id="PS51387"/>
    </source>
</evidence>
<dbReference type="GO" id="GO:0071949">
    <property type="term" value="F:FAD binding"/>
    <property type="evidence" value="ECO:0007669"/>
    <property type="project" value="InterPro"/>
</dbReference>
<dbReference type="AlphaFoldDB" id="A0A2R4WRM6"/>
<reference evidence="9 10" key="1">
    <citation type="submission" date="2018-04" db="EMBL/GenBank/DDBJ databases">
        <title>Methylobacterium sp. PR1016A genome.</title>
        <authorList>
            <person name="Park W."/>
        </authorList>
    </citation>
    <scope>NUCLEOTIDE SEQUENCE [LARGE SCALE GENOMIC DNA]</scope>
    <source>
        <strain evidence="9 10">PR1016A</strain>
    </source>
</reference>
<dbReference type="Pfam" id="PF02913">
    <property type="entry name" value="FAD-oxidase_C"/>
    <property type="match status" value="1"/>
</dbReference>
<keyword evidence="10" id="KW-1185">Reference proteome</keyword>
<dbReference type="InterPro" id="IPR016164">
    <property type="entry name" value="FAD-linked_Oxase-like_C"/>
</dbReference>
<evidence type="ECO:0000256" key="4">
    <source>
        <dbReference type="ARBA" id="ARBA00022827"/>
    </source>
</evidence>
<dbReference type="Gene3D" id="1.10.45.10">
    <property type="entry name" value="Vanillyl-alcohol Oxidase, Chain A, domain 4"/>
    <property type="match status" value="1"/>
</dbReference>
<dbReference type="SUPFAM" id="SSF56176">
    <property type="entry name" value="FAD-binding/transporter-associated domain-like"/>
    <property type="match status" value="1"/>
</dbReference>
<dbReference type="OrthoDB" id="9811557at2"/>
<evidence type="ECO:0000256" key="6">
    <source>
        <dbReference type="ARBA" id="ARBA00023002"/>
    </source>
</evidence>
<proteinExistence type="inferred from homology"/>
<dbReference type="GO" id="GO:0004458">
    <property type="term" value="F:D-lactate dehydrogenase (cytochrome) activity"/>
    <property type="evidence" value="ECO:0007669"/>
    <property type="project" value="UniProtKB-EC"/>
</dbReference>